<dbReference type="InterPro" id="IPR008909">
    <property type="entry name" value="DALR_anticod-bd"/>
</dbReference>
<keyword evidence="3 9" id="KW-0436">Ligase</keyword>
<dbReference type="SUPFAM" id="SSF47323">
    <property type="entry name" value="Anticodon-binding domain of a subclass of class I aminoacyl-tRNA synthetases"/>
    <property type="match status" value="1"/>
</dbReference>
<comment type="caution">
    <text evidence="13">The sequence shown here is derived from an EMBL/GenBank/DDBJ whole genome shotgun (WGS) entry which is preliminary data.</text>
</comment>
<dbReference type="HAMAP" id="MF_00123">
    <property type="entry name" value="Arg_tRNA_synth"/>
    <property type="match status" value="1"/>
</dbReference>
<dbReference type="PROSITE" id="PS00178">
    <property type="entry name" value="AA_TRNA_LIGASE_I"/>
    <property type="match status" value="1"/>
</dbReference>
<dbReference type="InterPro" id="IPR009080">
    <property type="entry name" value="tRNAsynth_Ia_anticodon-bd"/>
</dbReference>
<dbReference type="InterPro" id="IPR001278">
    <property type="entry name" value="Arg-tRNA-ligase"/>
</dbReference>
<dbReference type="SMART" id="SM00836">
    <property type="entry name" value="DALR_1"/>
    <property type="match status" value="1"/>
</dbReference>
<evidence type="ECO:0000256" key="2">
    <source>
        <dbReference type="ARBA" id="ARBA00022490"/>
    </source>
</evidence>
<evidence type="ECO:0000256" key="10">
    <source>
        <dbReference type="RuleBase" id="RU363038"/>
    </source>
</evidence>
<dbReference type="Pfam" id="PF03485">
    <property type="entry name" value="Arg_tRNA_synt_N"/>
    <property type="match status" value="1"/>
</dbReference>
<dbReference type="Gene3D" id="1.10.730.10">
    <property type="entry name" value="Isoleucyl-tRNA Synthetase, Domain 1"/>
    <property type="match status" value="1"/>
</dbReference>
<organism evidence="13 14">
    <name type="scientific">Dyadobacter linearis</name>
    <dbReference type="NCBI Taxonomy" id="2823330"/>
    <lineage>
        <taxon>Bacteria</taxon>
        <taxon>Pseudomonadati</taxon>
        <taxon>Bacteroidota</taxon>
        <taxon>Cytophagia</taxon>
        <taxon>Cytophagales</taxon>
        <taxon>Spirosomataceae</taxon>
        <taxon>Dyadobacter</taxon>
    </lineage>
</organism>
<feature type="domain" description="Arginyl tRNA synthetase N-terminal" evidence="12">
    <location>
        <begin position="5"/>
        <end position="86"/>
    </location>
</feature>
<comment type="subcellular location">
    <subcellularLocation>
        <location evidence="9">Cytoplasm</location>
    </subcellularLocation>
</comment>
<protein>
    <recommendedName>
        <fullName evidence="9">Arginine--tRNA ligase</fullName>
        <ecNumber evidence="9">6.1.1.19</ecNumber>
    </recommendedName>
    <alternativeName>
        <fullName evidence="9">Arginyl-tRNA synthetase</fullName>
        <shortName evidence="9">ArgRS</shortName>
    </alternativeName>
</protein>
<evidence type="ECO:0000256" key="3">
    <source>
        <dbReference type="ARBA" id="ARBA00022598"/>
    </source>
</evidence>
<dbReference type="EC" id="6.1.1.19" evidence="9"/>
<keyword evidence="6 9" id="KW-0648">Protein biosynthesis</keyword>
<dbReference type="Proteomes" id="UP000679725">
    <property type="component" value="Unassembled WGS sequence"/>
</dbReference>
<evidence type="ECO:0000256" key="9">
    <source>
        <dbReference type="HAMAP-Rule" id="MF_00123"/>
    </source>
</evidence>
<dbReference type="GO" id="GO:0004814">
    <property type="term" value="F:arginine-tRNA ligase activity"/>
    <property type="evidence" value="ECO:0007669"/>
    <property type="project" value="UniProtKB-EC"/>
</dbReference>
<dbReference type="InterPro" id="IPR001412">
    <property type="entry name" value="aa-tRNA-synth_I_CS"/>
</dbReference>
<dbReference type="EMBL" id="CAJRAU010000001">
    <property type="protein sequence ID" value="CAG5068405.1"/>
    <property type="molecule type" value="Genomic_DNA"/>
</dbReference>
<keyword evidence="7 9" id="KW-0030">Aminoacyl-tRNA synthetase</keyword>
<evidence type="ECO:0000256" key="6">
    <source>
        <dbReference type="ARBA" id="ARBA00022917"/>
    </source>
</evidence>
<dbReference type="PRINTS" id="PR01038">
    <property type="entry name" value="TRNASYNTHARG"/>
</dbReference>
<dbReference type="InterPro" id="IPR014729">
    <property type="entry name" value="Rossmann-like_a/b/a_fold"/>
</dbReference>
<proteinExistence type="inferred from homology"/>
<dbReference type="Gene3D" id="3.40.50.620">
    <property type="entry name" value="HUPs"/>
    <property type="match status" value="1"/>
</dbReference>
<keyword evidence="14" id="KW-1185">Reference proteome</keyword>
<reference evidence="13 14" key="1">
    <citation type="submission" date="2021-04" db="EMBL/GenBank/DDBJ databases">
        <authorList>
            <person name="Rodrigo-Torres L."/>
            <person name="Arahal R. D."/>
            <person name="Lucena T."/>
        </authorList>
    </citation>
    <scope>NUCLEOTIDE SEQUENCE [LARGE SCALE GENOMIC DNA]</scope>
    <source>
        <strain evidence="13 14">CECT 9623</strain>
    </source>
</reference>
<dbReference type="Pfam" id="PF05746">
    <property type="entry name" value="DALR_1"/>
    <property type="match status" value="1"/>
</dbReference>
<evidence type="ECO:0000313" key="13">
    <source>
        <dbReference type="EMBL" id="CAG5068405.1"/>
    </source>
</evidence>
<evidence type="ECO:0000259" key="12">
    <source>
        <dbReference type="SMART" id="SM01016"/>
    </source>
</evidence>
<dbReference type="Gene3D" id="3.30.1360.70">
    <property type="entry name" value="Arginyl tRNA synthetase N-terminal domain"/>
    <property type="match status" value="1"/>
</dbReference>
<evidence type="ECO:0000256" key="1">
    <source>
        <dbReference type="ARBA" id="ARBA00005594"/>
    </source>
</evidence>
<comment type="similarity">
    <text evidence="1 9 10">Belongs to the class-I aminoacyl-tRNA synthetase family.</text>
</comment>
<sequence>MTIEEILKGDIKKAIQKHFEIDAEEIILQPTKKEFEGFYTFVTFTLTKTTRKAPAELGQIIGNELIENSSVVDSFNVVQGFLNISLKDQTWLNLFGQMSSHPDYGASPSNGQSVMVEFSSPNTNKPLHLGHLRNNFLGDSLSKILKASGYDIIKTCLVNDRGIHICKSMLAYRELGNGETPESSGIKGDHLAGKYYVKFDQEYKKQIKELVEQGMKEEEAAKKAPWILEAQKLLLLWEQGDADTMALWQKMNSWVYQGFGETYKKIDVSFDKTYYESDTYLLGKDIIEEGLQKGVFYRKEDNSVWISLVEEGLDEKLVLRGDGTSVYITQDLGTTELKNKDFHNDRYLWVVGNEQDYHFKVLFAILKRLGRTYSEGCYHISYGMVDLPSGKMKSREGTVVDADDLIAEMIQTAADRTQELGKIDDFDSAEAKQLYNQLAMGALKYFLLKVDPKKRMLFNPLESIDFQGHTGPFIQYTYARIRSIIRKAEQAEIAAVIPGDAYKLHPAERELIFSLSLYPSKVSAAASEFAPSLISQYAFELAKVYNQFYAEVSIFSDPNPEATRFRVALSKVVSETIRKALGLMGIEVPERM</sequence>
<dbReference type="PANTHER" id="PTHR11956:SF5">
    <property type="entry name" value="ARGININE--TRNA LIGASE, CYTOPLASMIC"/>
    <property type="match status" value="1"/>
</dbReference>
<comment type="catalytic activity">
    <reaction evidence="8 9">
        <text>tRNA(Arg) + L-arginine + ATP = L-arginyl-tRNA(Arg) + AMP + diphosphate</text>
        <dbReference type="Rhea" id="RHEA:20301"/>
        <dbReference type="Rhea" id="RHEA-COMP:9658"/>
        <dbReference type="Rhea" id="RHEA-COMP:9673"/>
        <dbReference type="ChEBI" id="CHEBI:30616"/>
        <dbReference type="ChEBI" id="CHEBI:32682"/>
        <dbReference type="ChEBI" id="CHEBI:33019"/>
        <dbReference type="ChEBI" id="CHEBI:78442"/>
        <dbReference type="ChEBI" id="CHEBI:78513"/>
        <dbReference type="ChEBI" id="CHEBI:456215"/>
        <dbReference type="EC" id="6.1.1.19"/>
    </reaction>
</comment>
<evidence type="ECO:0000256" key="4">
    <source>
        <dbReference type="ARBA" id="ARBA00022741"/>
    </source>
</evidence>
<evidence type="ECO:0000256" key="7">
    <source>
        <dbReference type="ARBA" id="ARBA00023146"/>
    </source>
</evidence>
<comment type="subunit">
    <text evidence="9">Monomer.</text>
</comment>
<keyword evidence="2 9" id="KW-0963">Cytoplasm</keyword>
<feature type="short sequence motif" description="'HIGH' region" evidence="9">
    <location>
        <begin position="121"/>
        <end position="131"/>
    </location>
</feature>
<accession>A0ABM8ULT5</accession>
<dbReference type="SMART" id="SM01016">
    <property type="entry name" value="Arg_tRNA_synt_N"/>
    <property type="match status" value="1"/>
</dbReference>
<evidence type="ECO:0000256" key="8">
    <source>
        <dbReference type="ARBA" id="ARBA00049339"/>
    </source>
</evidence>
<dbReference type="NCBIfam" id="TIGR00456">
    <property type="entry name" value="argS"/>
    <property type="match status" value="1"/>
</dbReference>
<dbReference type="SUPFAM" id="SSF55190">
    <property type="entry name" value="Arginyl-tRNA synthetase (ArgRS), N-terminal 'additional' domain"/>
    <property type="match status" value="1"/>
</dbReference>
<dbReference type="Pfam" id="PF00750">
    <property type="entry name" value="tRNA-synt_1d"/>
    <property type="match status" value="1"/>
</dbReference>
<keyword evidence="4 9" id="KW-0547">Nucleotide-binding</keyword>
<evidence type="ECO:0000313" key="14">
    <source>
        <dbReference type="Proteomes" id="UP000679725"/>
    </source>
</evidence>
<dbReference type="RefSeq" id="WP_215232485.1">
    <property type="nucleotide sequence ID" value="NZ_CAJRAU010000001.1"/>
</dbReference>
<dbReference type="InterPro" id="IPR005148">
    <property type="entry name" value="Arg-tRNA-synth_N"/>
</dbReference>
<dbReference type="InterPro" id="IPR035684">
    <property type="entry name" value="ArgRS_core"/>
</dbReference>
<keyword evidence="5 9" id="KW-0067">ATP-binding</keyword>
<name>A0ABM8ULT5_9BACT</name>
<dbReference type="InterPro" id="IPR036695">
    <property type="entry name" value="Arg-tRNA-synth_N_sf"/>
</dbReference>
<evidence type="ECO:0000256" key="5">
    <source>
        <dbReference type="ARBA" id="ARBA00022840"/>
    </source>
</evidence>
<gene>
    <name evidence="9 13" type="primary">argS</name>
    <name evidence="13" type="ORF">DYBT9623_01136</name>
</gene>
<feature type="domain" description="DALR anticodon binding" evidence="11">
    <location>
        <begin position="474"/>
        <end position="592"/>
    </location>
</feature>
<evidence type="ECO:0000259" key="11">
    <source>
        <dbReference type="SMART" id="SM00836"/>
    </source>
</evidence>
<dbReference type="PANTHER" id="PTHR11956">
    <property type="entry name" value="ARGINYL-TRNA SYNTHETASE"/>
    <property type="match status" value="1"/>
</dbReference>
<dbReference type="SUPFAM" id="SSF52374">
    <property type="entry name" value="Nucleotidylyl transferase"/>
    <property type="match status" value="1"/>
</dbReference>